<evidence type="ECO:0000313" key="6">
    <source>
        <dbReference type="Proteomes" id="UP000002195"/>
    </source>
</evidence>
<feature type="disulfide bond" evidence="1">
    <location>
        <begin position="1016"/>
        <end position="1026"/>
    </location>
</feature>
<dbReference type="Gene3D" id="3.80.10.10">
    <property type="entry name" value="Ribonuclease Inhibitor"/>
    <property type="match status" value="1"/>
</dbReference>
<dbReference type="InterPro" id="IPR053331">
    <property type="entry name" value="EGF-like_comC"/>
</dbReference>
<dbReference type="STRING" id="44689.Q54U77"/>
<keyword evidence="6" id="KW-1185">Reference proteome</keyword>
<dbReference type="HOGENOM" id="CLU_003793_0_0_1"/>
<comment type="caution">
    <text evidence="5">The sequence shown here is derived from an EMBL/GenBank/DDBJ whole genome shotgun (WGS) entry which is preliminary data.</text>
</comment>
<feature type="signal peptide" evidence="3">
    <location>
        <begin position="1"/>
        <end position="24"/>
    </location>
</feature>
<dbReference type="PROSITE" id="PS00022">
    <property type="entry name" value="EGF_1"/>
    <property type="match status" value="4"/>
</dbReference>
<dbReference type="InParanoid" id="Q54U77"/>
<evidence type="ECO:0000256" key="1">
    <source>
        <dbReference type="PROSITE-ProRule" id="PRU00076"/>
    </source>
</evidence>
<keyword evidence="2" id="KW-0472">Membrane</keyword>
<dbReference type="eggNOG" id="KOG1225">
    <property type="taxonomic scope" value="Eukaryota"/>
</dbReference>
<feature type="chain" id="PRO_5004249932" description="EGF-like domain-containing protein" evidence="3">
    <location>
        <begin position="25"/>
        <end position="1506"/>
    </location>
</feature>
<dbReference type="PRINTS" id="PR00011">
    <property type="entry name" value="EGFLAMININ"/>
</dbReference>
<dbReference type="InterPro" id="IPR000742">
    <property type="entry name" value="EGF"/>
</dbReference>
<dbReference type="CDD" id="cd00603">
    <property type="entry name" value="IPT_PCSR"/>
    <property type="match status" value="1"/>
</dbReference>
<keyword evidence="2" id="KW-0812">Transmembrane</keyword>
<dbReference type="PANTHER" id="PTHR24032:SF20">
    <property type="entry name" value="EGF-LIKE DOMAIN-CONTAINING PROTEIN"/>
    <property type="match status" value="1"/>
</dbReference>
<keyword evidence="2" id="KW-1133">Transmembrane helix</keyword>
<keyword evidence="1" id="KW-0245">EGF-like domain</keyword>
<dbReference type="PROSITE" id="PS50026">
    <property type="entry name" value="EGF_3"/>
    <property type="match status" value="3"/>
</dbReference>
<dbReference type="GeneID" id="8622958"/>
<evidence type="ECO:0000256" key="3">
    <source>
        <dbReference type="SAM" id="SignalP"/>
    </source>
</evidence>
<dbReference type="VEuPathDB" id="AmoebaDB:DDB_G0281231"/>
<dbReference type="dictyBase" id="DDB_G0281231"/>
<dbReference type="Pfam" id="PF22933">
    <property type="entry name" value="ComC_SSD"/>
    <property type="match status" value="1"/>
</dbReference>
<dbReference type="OMA" id="NGNIVCN"/>
<comment type="caution">
    <text evidence="1">Lacks conserved residue(s) required for the propagation of feature annotation.</text>
</comment>
<feature type="disulfide bond" evidence="1">
    <location>
        <begin position="1035"/>
        <end position="1044"/>
    </location>
</feature>
<accession>Q54U77</accession>
<gene>
    <name evidence="5" type="ORF">DDB_G0281231</name>
</gene>
<dbReference type="Gene3D" id="2.10.25.10">
    <property type="entry name" value="Laminin"/>
    <property type="match status" value="4"/>
</dbReference>
<evidence type="ECO:0000313" key="5">
    <source>
        <dbReference type="EMBL" id="EAL66912.1"/>
    </source>
</evidence>
<dbReference type="SMR" id="Q54U77"/>
<dbReference type="PANTHER" id="PTHR24032">
    <property type="entry name" value="EGF-LIKE DOMAIN-CONTAINING PROTEIN-RELATED-RELATED"/>
    <property type="match status" value="1"/>
</dbReference>
<dbReference type="SMART" id="SM00181">
    <property type="entry name" value="EGF"/>
    <property type="match status" value="13"/>
</dbReference>
<dbReference type="PhylomeDB" id="Q54U77"/>
<proteinExistence type="predicted"/>
<keyword evidence="1" id="KW-1015">Disulfide bond</keyword>
<name>Q54U77_DICDI</name>
<sequence length="1506" mass="162764">MIEKRSFYFFLFLFISFLIFNTNALVLSQSEKNCLLSLNGKIGNTNPNNNDGDLCSEIPNIKCIGENVVELSFTQINTEVINALDFNCFSSLSKVTLNNFFLAEDFLTNNPFQINNVSLSLIGSTSGFKIDKIISSKISYLDINLITEDSILLSYFINVKILNIKGATGQINFGTETSDNEEIYLVGNSIAISSPSRIGLSNYSKLKILNIETSTDFKINDGNFQFINAPSSLYNFKLKGSTFTNLVSAFSVLNKVSSIGISNNLISTTLPTTHQLTISPSLNVDLSNNQLTGTISQDYCSISKINFSSNKLTGNIPNCFTCFMDSAMILNFNGNSFTGLKEVTTYCNEIIPKLRYVKESNKIYLEGTNLGFNENIVSNPVLTWKMQTPSSVFVADTINSYTDSQLFTVNFPIAKASFTIRLVEATPVVTSIIVSASKVLTIQGSDFSNHLSLTNVKLKKKGATTDITCTINSSSFNKIECTCSSLVFSSTDIYTLTIITSNQLSKEITTKFSGATTISSLPCTNNCFSRGTCLFDGTCDCNANSTTNSDCSECIFNHYGPTCSLTCPIGTNGKICSGYTCFTNNVTCSCIEDQANGNACQNKVCPSGCSGHGTCDSLTGVCSCSNGFYGTDCSKKSCPIAPNGYGCSGNVNGKCNDDGTCTCNSPYFGKDCSSIPCPVSNQKECGGNGACTYSNGTCKCNPDFYEADCSKKHCPVGPNKYECSGYLNGICKDNGACTCISPYYGTNCSLSPCPNSCSGNGNCNGETGKCTCAHNFYEADCSKKHCPTGTNELECSGNVNGICNNNGTCTCKPPYFGNNCGSIPCPTSNTLSCSGNGNCNNVTGVCSCNKDFYQSDCSKKHCPVGANGFECSGYLNGICNDNGECSCIPPYYEKDCGYILCPISNSLSCGGNGNCNNLTGVCSCNTDYYESDCSKKRCPTGSNGFECSGNTNGRCDSESGECECNSDRQGIDCGTGFRQCPIYQDQLCNGKSCNNQTGICSCDPGVTLPDCSGVACPSTCSNGAYCDISIGHCKCGPSWTGSDCNVPLHYITSIEPCSTKGGKVTFYGWFGDIHNLISISIGGTRCTNIVETNQTITCEIGAGTGLKDVLLLQNGVSVLSKNSFRYLNTEESISCLNDCSDNGECSTTYGICKCKIEKIGFDCSARKPQDLITPSPTPSISSSSSSSDNSTLEIVPISITNIDFKNGEILISNEDTSFTILLDSLVELDYNGDVVKTTILRNKWIGSQDPNTEKYSFSQSVSTFNGISGKIQFDVEVVKDDIKQYQFAGLNLPLDKDGIEIVVNITNYQFLSGLNTLQLRFNSFANEIVIKDSDDDDEDSDSSTINYDNGCNEREAEIDTKNIDPSKTLNYISIKKNSKVLFGRFINIAISDSRQTFITSEIIEENTNSSAITIGINLPHCVDSCFIDPQFTLSPDYSTYKFSCVVIIVPPSRVWIIVIVVVIPTIIASVALYFGIRYYKKNRYSIRLYTMKKSSAIKKKITLKKS</sequence>
<reference evidence="5 6" key="1">
    <citation type="journal article" date="2005" name="Nature">
        <title>The genome of the social amoeba Dictyostelium discoideum.</title>
        <authorList>
            <consortium name="The Dictyostelium discoideum Sequencing Consortium"/>
            <person name="Eichinger L."/>
            <person name="Pachebat J.A."/>
            <person name="Glockner G."/>
            <person name="Rajandream M.A."/>
            <person name="Sucgang R."/>
            <person name="Berriman M."/>
            <person name="Song J."/>
            <person name="Olsen R."/>
            <person name="Szafranski K."/>
            <person name="Xu Q."/>
            <person name="Tunggal B."/>
            <person name="Kummerfeld S."/>
            <person name="Madera M."/>
            <person name="Konfortov B.A."/>
            <person name="Rivero F."/>
            <person name="Bankier A.T."/>
            <person name="Lehmann R."/>
            <person name="Hamlin N."/>
            <person name="Davies R."/>
            <person name="Gaudet P."/>
            <person name="Fey P."/>
            <person name="Pilcher K."/>
            <person name="Chen G."/>
            <person name="Saunders D."/>
            <person name="Sodergren E."/>
            <person name="Davis P."/>
            <person name="Kerhornou A."/>
            <person name="Nie X."/>
            <person name="Hall N."/>
            <person name="Anjard C."/>
            <person name="Hemphill L."/>
            <person name="Bason N."/>
            <person name="Farbrother P."/>
            <person name="Desany B."/>
            <person name="Just E."/>
            <person name="Morio T."/>
            <person name="Rost R."/>
            <person name="Churcher C."/>
            <person name="Cooper J."/>
            <person name="Haydock S."/>
            <person name="van Driessche N."/>
            <person name="Cronin A."/>
            <person name="Goodhead I."/>
            <person name="Muzny D."/>
            <person name="Mourier T."/>
            <person name="Pain A."/>
            <person name="Lu M."/>
            <person name="Harper D."/>
            <person name="Lindsay R."/>
            <person name="Hauser H."/>
            <person name="James K."/>
            <person name="Quiles M."/>
            <person name="Madan Babu M."/>
            <person name="Saito T."/>
            <person name="Buchrieser C."/>
            <person name="Wardroper A."/>
            <person name="Felder M."/>
            <person name="Thangavelu M."/>
            <person name="Johnson D."/>
            <person name="Knights A."/>
            <person name="Loulseged H."/>
            <person name="Mungall K."/>
            <person name="Oliver K."/>
            <person name="Price C."/>
            <person name="Quail M.A."/>
            <person name="Urushihara H."/>
            <person name="Hernandez J."/>
            <person name="Rabbinowitsch E."/>
            <person name="Steffen D."/>
            <person name="Sanders M."/>
            <person name="Ma J."/>
            <person name="Kohara Y."/>
            <person name="Sharp S."/>
            <person name="Simmonds M."/>
            <person name="Spiegler S."/>
            <person name="Tivey A."/>
            <person name="Sugano S."/>
            <person name="White B."/>
            <person name="Walker D."/>
            <person name="Woodward J."/>
            <person name="Winckler T."/>
            <person name="Tanaka Y."/>
            <person name="Shaulsky G."/>
            <person name="Schleicher M."/>
            <person name="Weinstock G."/>
            <person name="Rosenthal A."/>
            <person name="Cox E.C."/>
            <person name="Chisholm R.L."/>
            <person name="Gibbs R."/>
            <person name="Loomis W.F."/>
            <person name="Platzer M."/>
            <person name="Kay R.R."/>
            <person name="Williams J."/>
            <person name="Dear P.H."/>
            <person name="Noegel A.A."/>
            <person name="Barrell B."/>
            <person name="Kuspa A."/>
        </authorList>
    </citation>
    <scope>NUCLEOTIDE SEQUENCE [LARGE SCALE GENOMIC DNA]</scope>
    <source>
        <strain evidence="5 6">AX4</strain>
    </source>
</reference>
<dbReference type="InterPro" id="IPR032675">
    <property type="entry name" value="LRR_dom_sf"/>
</dbReference>
<feature type="disulfide bond" evidence="1">
    <location>
        <begin position="772"/>
        <end position="781"/>
    </location>
</feature>
<dbReference type="InterPro" id="IPR054484">
    <property type="entry name" value="ComC_SSD"/>
</dbReference>
<dbReference type="PaxDb" id="44689-DDB0204095"/>
<feature type="domain" description="EGF-like" evidence="4">
    <location>
        <begin position="601"/>
        <end position="634"/>
    </location>
</feature>
<dbReference type="EMBL" id="AAFI02000040">
    <property type="protein sequence ID" value="EAL66912.1"/>
    <property type="molecule type" value="Genomic_DNA"/>
</dbReference>
<dbReference type="SUPFAM" id="SSF52058">
    <property type="entry name" value="L domain-like"/>
    <property type="match status" value="1"/>
</dbReference>
<protein>
    <recommendedName>
        <fullName evidence="4">EGF-like domain-containing protein</fullName>
    </recommendedName>
</protein>
<keyword evidence="3" id="KW-0732">Signal</keyword>
<feature type="domain" description="EGF-like" evidence="4">
    <location>
        <begin position="1012"/>
        <end position="1045"/>
    </location>
</feature>
<feature type="disulfide bond" evidence="1">
    <location>
        <begin position="605"/>
        <end position="615"/>
    </location>
</feature>
<evidence type="ECO:0000256" key="2">
    <source>
        <dbReference type="SAM" id="Phobius"/>
    </source>
</evidence>
<dbReference type="GlyGen" id="Q54U77">
    <property type="glycosylation" value="1 site"/>
</dbReference>
<feature type="domain" description="EGF-like" evidence="4">
    <location>
        <begin position="749"/>
        <end position="782"/>
    </location>
</feature>
<dbReference type="Pfam" id="PF25024">
    <property type="entry name" value="EGF_TEN"/>
    <property type="match status" value="1"/>
</dbReference>
<dbReference type="Proteomes" id="UP000002195">
    <property type="component" value="Unassembled WGS sequence"/>
</dbReference>
<feature type="disulfide bond" evidence="1">
    <location>
        <begin position="624"/>
        <end position="633"/>
    </location>
</feature>
<feature type="transmembrane region" description="Helical" evidence="2">
    <location>
        <begin position="1454"/>
        <end position="1476"/>
    </location>
</feature>
<feature type="disulfide bond" evidence="1">
    <location>
        <begin position="753"/>
        <end position="763"/>
    </location>
</feature>
<dbReference type="PROSITE" id="PS01186">
    <property type="entry name" value="EGF_2"/>
    <property type="match status" value="2"/>
</dbReference>
<organism evidence="5 6">
    <name type="scientific">Dictyostelium discoideum</name>
    <name type="common">Social amoeba</name>
    <dbReference type="NCBI Taxonomy" id="44689"/>
    <lineage>
        <taxon>Eukaryota</taxon>
        <taxon>Amoebozoa</taxon>
        <taxon>Evosea</taxon>
        <taxon>Eumycetozoa</taxon>
        <taxon>Dictyostelia</taxon>
        <taxon>Dictyosteliales</taxon>
        <taxon>Dictyosteliaceae</taxon>
        <taxon>Dictyostelium</taxon>
    </lineage>
</organism>
<evidence type="ECO:0000259" key="4">
    <source>
        <dbReference type="PROSITE" id="PS50026"/>
    </source>
</evidence>
<dbReference type="AlphaFoldDB" id="Q54U77"/>
<dbReference type="RefSeq" id="XP_640899.1">
    <property type="nucleotide sequence ID" value="XM_635807.1"/>
</dbReference>
<dbReference type="KEGG" id="ddi:DDB_G0281231"/>